<evidence type="ECO:0000313" key="7">
    <source>
        <dbReference type="Proteomes" id="UP000557509"/>
    </source>
</evidence>
<dbReference type="GO" id="GO:0016757">
    <property type="term" value="F:glycosyltransferase activity"/>
    <property type="evidence" value="ECO:0007669"/>
    <property type="project" value="UniProtKB-KW"/>
</dbReference>
<keyword evidence="2" id="KW-0328">Glycosyltransferase</keyword>
<evidence type="ECO:0000256" key="4">
    <source>
        <dbReference type="SAM" id="MobiDB-lite"/>
    </source>
</evidence>
<feature type="region of interest" description="Disordered" evidence="4">
    <location>
        <begin position="85"/>
        <end position="112"/>
    </location>
</feature>
<dbReference type="PANTHER" id="PTHR43685:SF5">
    <property type="entry name" value="GLYCOSYLTRANSFERASE EPSE-RELATED"/>
    <property type="match status" value="1"/>
</dbReference>
<feature type="region of interest" description="Disordered" evidence="4">
    <location>
        <begin position="312"/>
        <end position="435"/>
    </location>
</feature>
<dbReference type="InterPro" id="IPR050834">
    <property type="entry name" value="Glycosyltransf_2"/>
</dbReference>
<gene>
    <name evidence="6" type="ORF">TGRH88_069680</name>
</gene>
<keyword evidence="3 6" id="KW-0808">Transferase</keyword>
<protein>
    <submittedName>
        <fullName evidence="6">Glycosyltransferase, group 2 family protein</fullName>
    </submittedName>
</protein>
<evidence type="ECO:0000256" key="1">
    <source>
        <dbReference type="ARBA" id="ARBA00006739"/>
    </source>
</evidence>
<dbReference type="EMBL" id="JAAUHK010000194">
    <property type="protein sequence ID" value="KAF4641158.1"/>
    <property type="molecule type" value="Genomic_DNA"/>
</dbReference>
<accession>A0A7J6K1U9</accession>
<sequence length="1671" mass="178786">MDQPSRAPSILVLVFSKDRAAQLFLCLHSFFSSCGFFQASSCPPLSSTSPLSSAVLISSAPRASREGLTTAAPLSPSEDASSSVFVSSLSPSPPSSSSSSAPAPQNASSSLPSFLPSEDQSFPHVRGASSAPAPVEVYVQVIYRASSPDFEASYKLVESLLMRLLAATRGANSSTSTLKRSRHSERPFSASSLAFSSEASCRPLSVSQFSEHPACAPRSSASSPSPLAVSSPPLYRLNLLAFHSERDTESSAETRRERVLTRSECSGTHKGEEASLSDCSEKASCDENEGSTTSPVSPFQSLLLRCLTSVHTPGGNSSSSRWQDVFSSPSASLTEKDGWRTSCPSLSPCKSSVSSSRTASESSQFTPLEPSSSAAPGDELKSKRNVPEGDHRGNMELGGSATPRPTGAEMGSAKLAADATNRREAKRPQGSSDATCEAATRCMYTHVLLMVDDCVWLYPPSEFFERSKEVDLTGASEKARSADPELSKNERFSSSSTHLSSSSSSISSSPSVSSAFSRSSRSSPPGFPSSALPEMCSAVSSPSTASSLSSCVASSRPPSEASCSSRASPHPAFFTLALAARLLDVCPSLLHISPRLHFGVNYSQPSDSVIPLARAAVLPPLSLPRAVSSATARDTGSEEAPAAHDSQETPSDAIFSVGTGKTALEAGEQDSQEEGEREGERKDDDEGERQEGNDAELEKGGQRRGTTLSAQPKPRAFGERLASYLDSRWHTLLPQKGIQEETDASQSFSFLAVARKTSFGDFGMALDLSCTLYRSADLLCLLQTLLKVEPDSLNHPNRLEVAGNRHFEKCTSSNGACRLSLLRPLVAFPVHPRAVVLTINRVQSLYLNPVYKTASARSPPKRLREAEDEKEGKESADEDSAEEANAEEQSHGEEGDEEKKGEENSWSCEALDQYFRSGLARWLSTLAGTGGEKGEKETGEDNGGRSSIGIALPCHVSPCALPLGWFFPFLLPTAPQFPFDTNSCFFPSVHLPPPSLAALLALCRSQGSSASTELKSASASLPQQSSFPPSPSLSSSLPSSLSSSLSSSFSASAFSTSAFSCSGLAPTVSWLIPVRNGAKTVVDAVRSACMQAHCPPGFFDLVVVDDASTDETVSLLWSLSRLGNSKLHAEKSASREQREAARILATEISFPESVVVPLRIVCLATQHGVSGALREGLKFCRGEFVARLDADDIAHPHRLFTQVSFMWRHPEVAVCGSAFATFKSTQISSLAMFFGGSSFPFSSSSSSCLTSPSASSSSSDRLPSCTPSSFSSNSASTSLASSAVGGPLSEIRVFRMPAHPLLVRQEEGEEREEELWDFMYPDEEAEDLWLWLSLPFCLHITSLPRILTFIRRDASRKSETVLTPMRQSACQAVAEWISRTLLRPLGRERPRENEEDDSDAFLREEKRAETQARSEKRLPRGEAQRSACVARKTTAAVGGEFRRTEAVGESGEAAERTNVKRCRNAGEFETRQLQRGEDDKDKQDEDGGNGEGAATQGEGRIGEDETDLREELANAMTAACPQANGDLHVPFEESPLLPSVVACLRGYRTPATTAEGEAAFRILEALESFFCVAVDKPQSLSGQEDVSASPACDRGNRLTVGVCSCPCGQGDTDSGCSPEALKKFFKREAARMRGELATRRLGECGASDLFLLWLAKDKPVETSPEILAGLL</sequence>
<name>A0A7J6K1U9_TOXGO</name>
<feature type="domain" description="Glycosyltransferase 2-like" evidence="5">
    <location>
        <begin position="1159"/>
        <end position="1231"/>
    </location>
</feature>
<feature type="compositionally biased region" description="Basic and acidic residues" evidence="4">
    <location>
        <begin position="1453"/>
        <end position="1485"/>
    </location>
</feature>
<feature type="compositionally biased region" description="Basic and acidic residues" evidence="4">
    <location>
        <begin position="678"/>
        <end position="701"/>
    </location>
</feature>
<feature type="compositionally biased region" description="Polar residues" evidence="4">
    <location>
        <begin position="312"/>
        <end position="333"/>
    </location>
</feature>
<feature type="region of interest" description="Disordered" evidence="4">
    <location>
        <begin position="856"/>
        <end position="904"/>
    </location>
</feature>
<organism evidence="6 7">
    <name type="scientific">Toxoplasma gondii</name>
    <dbReference type="NCBI Taxonomy" id="5811"/>
    <lineage>
        <taxon>Eukaryota</taxon>
        <taxon>Sar</taxon>
        <taxon>Alveolata</taxon>
        <taxon>Apicomplexa</taxon>
        <taxon>Conoidasida</taxon>
        <taxon>Coccidia</taxon>
        <taxon>Eucoccidiorida</taxon>
        <taxon>Eimeriorina</taxon>
        <taxon>Sarcocystidae</taxon>
        <taxon>Toxoplasma</taxon>
    </lineage>
</organism>
<evidence type="ECO:0000256" key="3">
    <source>
        <dbReference type="ARBA" id="ARBA00022679"/>
    </source>
</evidence>
<feature type="region of interest" description="Disordered" evidence="4">
    <location>
        <begin position="246"/>
        <end position="296"/>
    </location>
</feature>
<feature type="compositionally biased region" description="Basic and acidic residues" evidence="4">
    <location>
        <begin position="1400"/>
        <end position="1423"/>
    </location>
</feature>
<dbReference type="InterPro" id="IPR001173">
    <property type="entry name" value="Glyco_trans_2-like"/>
</dbReference>
<reference evidence="6 7" key="1">
    <citation type="submission" date="2020-03" db="EMBL/GenBank/DDBJ databases">
        <title>Genome sequence of Toxoplasma gondii RH-88 strain.</title>
        <authorList>
            <person name="Lorenzi H.A."/>
            <person name="Venepally P."/>
            <person name="Rozenberg A."/>
            <person name="Sibley D."/>
        </authorList>
    </citation>
    <scope>NUCLEOTIDE SEQUENCE [LARGE SCALE GENOMIC DNA]</scope>
    <source>
        <strain evidence="6 7">RH-88</strain>
    </source>
</reference>
<feature type="compositionally biased region" description="Basic and acidic residues" evidence="4">
    <location>
        <begin position="888"/>
        <end position="903"/>
    </location>
</feature>
<feature type="compositionally biased region" description="Low complexity" evidence="4">
    <location>
        <begin position="342"/>
        <end position="363"/>
    </location>
</feature>
<feature type="compositionally biased region" description="Low complexity" evidence="4">
    <location>
        <begin position="492"/>
        <end position="528"/>
    </location>
</feature>
<dbReference type="PROSITE" id="PS51257">
    <property type="entry name" value="PROKAR_LIPOPROTEIN"/>
    <property type="match status" value="1"/>
</dbReference>
<feature type="region of interest" description="Disordered" evidence="4">
    <location>
        <begin position="628"/>
        <end position="716"/>
    </location>
</feature>
<dbReference type="Pfam" id="PF00535">
    <property type="entry name" value="Glycos_transf_2"/>
    <property type="match status" value="2"/>
</dbReference>
<proteinExistence type="inferred from homology"/>
<feature type="compositionally biased region" description="Acidic residues" evidence="4">
    <location>
        <begin position="667"/>
        <end position="677"/>
    </location>
</feature>
<feature type="compositionally biased region" description="Basic and acidic residues" evidence="4">
    <location>
        <begin position="378"/>
        <end position="394"/>
    </location>
</feature>
<evidence type="ECO:0000256" key="2">
    <source>
        <dbReference type="ARBA" id="ARBA00022676"/>
    </source>
</evidence>
<feature type="compositionally biased region" description="Polar residues" evidence="4">
    <location>
        <begin position="364"/>
        <end position="374"/>
    </location>
</feature>
<dbReference type="Gene3D" id="3.90.550.10">
    <property type="entry name" value="Spore Coat Polysaccharide Biosynthesis Protein SpsA, Chain A"/>
    <property type="match status" value="1"/>
</dbReference>
<feature type="compositionally biased region" description="Acidic residues" evidence="4">
    <location>
        <begin position="876"/>
        <end position="886"/>
    </location>
</feature>
<feature type="region of interest" description="Disordered" evidence="4">
    <location>
        <begin position="470"/>
        <end position="528"/>
    </location>
</feature>
<dbReference type="CDD" id="cd00761">
    <property type="entry name" value="Glyco_tranf_GTA_type"/>
    <property type="match status" value="1"/>
</dbReference>
<feature type="region of interest" description="Disordered" evidence="4">
    <location>
        <begin position="1442"/>
        <end position="1505"/>
    </location>
</feature>
<evidence type="ECO:0000259" key="5">
    <source>
        <dbReference type="Pfam" id="PF00535"/>
    </source>
</evidence>
<feature type="compositionally biased region" description="Basic and acidic residues" evidence="4">
    <location>
        <begin position="470"/>
        <end position="491"/>
    </location>
</feature>
<dbReference type="SUPFAM" id="SSF53448">
    <property type="entry name" value="Nucleotide-diphospho-sugar transferases"/>
    <property type="match status" value="1"/>
</dbReference>
<feature type="compositionally biased region" description="Basic and acidic residues" evidence="4">
    <location>
        <begin position="862"/>
        <end position="875"/>
    </location>
</feature>
<comment type="caution">
    <text evidence="6">The sequence shown here is derived from an EMBL/GenBank/DDBJ whole genome shotgun (WGS) entry which is preliminary data.</text>
</comment>
<evidence type="ECO:0000313" key="6">
    <source>
        <dbReference type="EMBL" id="KAF4641158.1"/>
    </source>
</evidence>
<feature type="compositionally biased region" description="Basic and acidic residues" evidence="4">
    <location>
        <begin position="246"/>
        <end position="285"/>
    </location>
</feature>
<comment type="similarity">
    <text evidence="1">Belongs to the glycosyltransferase 2 family.</text>
</comment>
<feature type="region of interest" description="Disordered" evidence="4">
    <location>
        <begin position="1387"/>
        <end position="1429"/>
    </location>
</feature>
<dbReference type="Proteomes" id="UP000557509">
    <property type="component" value="Unassembled WGS sequence"/>
</dbReference>
<dbReference type="VEuPathDB" id="ToxoDB:TGME49_260650"/>
<dbReference type="InterPro" id="IPR029044">
    <property type="entry name" value="Nucleotide-diphossugar_trans"/>
</dbReference>
<keyword evidence="7" id="KW-1185">Reference proteome</keyword>
<feature type="domain" description="Glycosyltransferase 2-like" evidence="5">
    <location>
        <begin position="1069"/>
        <end position="1123"/>
    </location>
</feature>
<dbReference type="PANTHER" id="PTHR43685">
    <property type="entry name" value="GLYCOSYLTRANSFERASE"/>
    <property type="match status" value="1"/>
</dbReference>